<proteinExistence type="predicted"/>
<dbReference type="EMBL" id="BQNB010015679">
    <property type="protein sequence ID" value="GJT42832.1"/>
    <property type="molecule type" value="Genomic_DNA"/>
</dbReference>
<evidence type="ECO:0000313" key="2">
    <source>
        <dbReference type="Proteomes" id="UP001151760"/>
    </source>
</evidence>
<dbReference type="Proteomes" id="UP001151760">
    <property type="component" value="Unassembled WGS sequence"/>
</dbReference>
<reference evidence="1" key="1">
    <citation type="journal article" date="2022" name="Int. J. Mol. Sci.">
        <title>Draft Genome of Tanacetum Coccineum: Genomic Comparison of Closely Related Tanacetum-Family Plants.</title>
        <authorList>
            <person name="Yamashiro T."/>
            <person name="Shiraishi A."/>
            <person name="Nakayama K."/>
            <person name="Satake H."/>
        </authorList>
    </citation>
    <scope>NUCLEOTIDE SEQUENCE</scope>
</reference>
<protein>
    <submittedName>
        <fullName evidence="1">Uncharacterized protein</fullName>
    </submittedName>
</protein>
<accession>A0ABQ5DV59</accession>
<reference evidence="1" key="2">
    <citation type="submission" date="2022-01" db="EMBL/GenBank/DDBJ databases">
        <authorList>
            <person name="Yamashiro T."/>
            <person name="Shiraishi A."/>
            <person name="Satake H."/>
            <person name="Nakayama K."/>
        </authorList>
    </citation>
    <scope>NUCLEOTIDE SEQUENCE</scope>
</reference>
<gene>
    <name evidence="1" type="ORF">Tco_0951547</name>
</gene>
<organism evidence="1 2">
    <name type="scientific">Tanacetum coccineum</name>
    <dbReference type="NCBI Taxonomy" id="301880"/>
    <lineage>
        <taxon>Eukaryota</taxon>
        <taxon>Viridiplantae</taxon>
        <taxon>Streptophyta</taxon>
        <taxon>Embryophyta</taxon>
        <taxon>Tracheophyta</taxon>
        <taxon>Spermatophyta</taxon>
        <taxon>Magnoliopsida</taxon>
        <taxon>eudicotyledons</taxon>
        <taxon>Gunneridae</taxon>
        <taxon>Pentapetalae</taxon>
        <taxon>asterids</taxon>
        <taxon>campanulids</taxon>
        <taxon>Asterales</taxon>
        <taxon>Asteraceae</taxon>
        <taxon>Asteroideae</taxon>
        <taxon>Anthemideae</taxon>
        <taxon>Anthemidinae</taxon>
        <taxon>Tanacetum</taxon>
    </lineage>
</organism>
<evidence type="ECO:0000313" key="1">
    <source>
        <dbReference type="EMBL" id="GJT42832.1"/>
    </source>
</evidence>
<sequence>MLGAAGVQIPYNNLDNLHSSRYEDETLETVDPRDVLGSFLLADTDLTILGLGVSFSRAIGFLRGNSAGVVILVKGHTFPTIVKVQPVGCDPLALVDYFTPVEYNIGLLKLGLMKKMV</sequence>
<comment type="caution">
    <text evidence="1">The sequence shown here is derived from an EMBL/GenBank/DDBJ whole genome shotgun (WGS) entry which is preliminary data.</text>
</comment>
<name>A0ABQ5DV59_9ASTR</name>
<keyword evidence="2" id="KW-1185">Reference proteome</keyword>